<dbReference type="Proteomes" id="UP000783863">
    <property type="component" value="Unassembled WGS sequence"/>
</dbReference>
<proteinExistence type="predicted"/>
<protein>
    <submittedName>
        <fullName evidence="1">Uncharacterized protein</fullName>
    </submittedName>
</protein>
<evidence type="ECO:0000313" key="2">
    <source>
        <dbReference type="Proteomes" id="UP000783863"/>
    </source>
</evidence>
<sequence>MDRRKFLIGVGSVAAGGAVVSGTGAFTAARANRESTIGVTNDSDAFVALQVGDGLGADKRVHNDSGQLSIDFGKGAEGEGVNEEARYQVGAMDDGATGTVPEFESLYDSDTNPSAAGAGTPYVPEDQPGYNGDAVDQSAFVVKNLSGQDLDIQIGYSLDESASGAELYLQAHASELIENDTPRNDNSRTDDAVATTSVDFDENTGQVEKEQALSFQSGNVSGNEGIPPGAAIYVSLLVDTRGKQTHSDLDGDLVVSANKAAKPETGG</sequence>
<dbReference type="RefSeq" id="WP_220586635.1">
    <property type="nucleotide sequence ID" value="NZ_RKLQ01000001.1"/>
</dbReference>
<dbReference type="InterPro" id="IPR006311">
    <property type="entry name" value="TAT_signal"/>
</dbReference>
<dbReference type="EMBL" id="RKLQ01000001">
    <property type="protein sequence ID" value="MBX0302396.1"/>
    <property type="molecule type" value="Genomic_DNA"/>
</dbReference>
<gene>
    <name evidence="1" type="ORF">EGD98_01790</name>
</gene>
<dbReference type="AlphaFoldDB" id="A0A8J8C6K5"/>
<evidence type="ECO:0000313" key="1">
    <source>
        <dbReference type="EMBL" id="MBX0302396.1"/>
    </source>
</evidence>
<organism evidence="1 2">
    <name type="scientific">Haloarcula salinisoli</name>
    <dbReference type="NCBI Taxonomy" id="2487746"/>
    <lineage>
        <taxon>Archaea</taxon>
        <taxon>Methanobacteriati</taxon>
        <taxon>Methanobacteriota</taxon>
        <taxon>Stenosarchaea group</taxon>
        <taxon>Halobacteria</taxon>
        <taxon>Halobacteriales</taxon>
        <taxon>Haloarculaceae</taxon>
        <taxon>Haloarcula</taxon>
    </lineage>
</organism>
<comment type="caution">
    <text evidence="1">The sequence shown here is derived from an EMBL/GenBank/DDBJ whole genome shotgun (WGS) entry which is preliminary data.</text>
</comment>
<reference evidence="1" key="1">
    <citation type="submission" date="2021-06" db="EMBL/GenBank/DDBJ databases">
        <title>Halomicroarcula sp. F24A a new haloarchaeum isolated from saline soil.</title>
        <authorList>
            <person name="Duran-Viseras A."/>
            <person name="Sanchez-Porro C."/>
            <person name="Ventosa A."/>
        </authorList>
    </citation>
    <scope>NUCLEOTIDE SEQUENCE</scope>
    <source>
        <strain evidence="1">F24A</strain>
    </source>
</reference>
<dbReference type="PROSITE" id="PS51318">
    <property type="entry name" value="TAT"/>
    <property type="match status" value="1"/>
</dbReference>
<keyword evidence="2" id="KW-1185">Reference proteome</keyword>
<name>A0A8J8C6K5_9EURY</name>
<accession>A0A8J8C6K5</accession>